<gene>
    <name evidence="4" type="ORF">NAEGRDRAFT_45703</name>
</gene>
<dbReference type="InterPro" id="IPR036770">
    <property type="entry name" value="Ankyrin_rpt-contain_sf"/>
</dbReference>
<dbReference type="OrthoDB" id="539213at2759"/>
<dbReference type="Pfam" id="PF12796">
    <property type="entry name" value="Ank_2"/>
    <property type="match status" value="1"/>
</dbReference>
<dbReference type="Gene3D" id="1.25.40.20">
    <property type="entry name" value="Ankyrin repeat-containing domain"/>
    <property type="match status" value="1"/>
</dbReference>
<dbReference type="RefSeq" id="XP_002682270.1">
    <property type="nucleotide sequence ID" value="XM_002682224.1"/>
</dbReference>
<feature type="compositionally biased region" description="Polar residues" evidence="3">
    <location>
        <begin position="256"/>
        <end position="269"/>
    </location>
</feature>
<dbReference type="EMBL" id="GG738847">
    <property type="protein sequence ID" value="EFC49526.1"/>
    <property type="molecule type" value="Genomic_DNA"/>
</dbReference>
<reference evidence="4 5" key="1">
    <citation type="journal article" date="2010" name="Cell">
        <title>The genome of Naegleria gruberi illuminates early eukaryotic versatility.</title>
        <authorList>
            <person name="Fritz-Laylin L.K."/>
            <person name="Prochnik S.E."/>
            <person name="Ginger M.L."/>
            <person name="Dacks J.B."/>
            <person name="Carpenter M.L."/>
            <person name="Field M.C."/>
            <person name="Kuo A."/>
            <person name="Paredez A."/>
            <person name="Chapman J."/>
            <person name="Pham J."/>
            <person name="Shu S."/>
            <person name="Neupane R."/>
            <person name="Cipriano M."/>
            <person name="Mancuso J."/>
            <person name="Tu H."/>
            <person name="Salamov A."/>
            <person name="Lindquist E."/>
            <person name="Shapiro H."/>
            <person name="Lucas S."/>
            <person name="Grigoriev I.V."/>
            <person name="Cande W.Z."/>
            <person name="Fulton C."/>
            <person name="Rokhsar D.S."/>
            <person name="Dawson S.C."/>
        </authorList>
    </citation>
    <scope>NUCLEOTIDE SEQUENCE [LARGE SCALE GENOMIC DNA]</scope>
    <source>
        <strain evidence="4 5">NEG-M</strain>
    </source>
</reference>
<evidence type="ECO:0000256" key="1">
    <source>
        <dbReference type="ARBA" id="ARBA00022737"/>
    </source>
</evidence>
<sequence>MSFFNPQPTPPFNQQSNILDSSGGSQFPPPLKQQSSLNNLMYQQPANTQQQQWNNQNSEMFYSNSLNSMINNNLNDQQFVPVTAMPNSSNNFNNKNVPSVAQSFDFSVEKKRSKSVSFGRSSPLLSDEEPIVNTNETQTAKPIPQVVEHTKTVSFFESPIYSTMAEDDMRDDAFPAITFDIPVRSGETRDFSNVFERWQNMGLGSNDMRHSFVATTSSHNFGFEDDFGTSNKPTESILNKGTANTTVIYPNPNAPTPSELQSDTRSELYNPNAIPTPISANDDQDDEDESEENQQESFDMIQLGLLDPKELKILCENISSMLNILYKYLGTIPTECSLVLLEKHCESNLKDLSKITNKHSVETLISLLISRLDLHKNKGSLSKLTSVDFLEQQVREIARTSLINLREDMEGFQRSKRSSTPNDSSDEVSVASNNEPELPNIPRKMVEKKKLIDKLLKQISSINTPLNDNGDTIVHACCWYGLKSVLEYAHKVKGALLSIRNKDGKLPLEYAINQHRISSTVYLIGNSIGHSLHLFADGRLRETFNRDLILEGKKKNLTKALRQCISSSSRVKPNVKDEYGMTPLHYSVLLRYDSTIKKLLQMSNIRVNERDKLKRTCLHLAAISNNTEVIDMLCKRVDIDRLARDDIGDSFLHTYIRYIYAEENGPKYENPILVMNKIQSQFKWFRSPIVDCGLILAHAGCLEKLNHYHDFVISCWNQIVKYGLSDSYIIVENSLLEGIVDPEVVKTAIITSFKQFIIPPKRNDKRPLRLQLVNVVHQQEKQKKGLFSFGRETKSLLGMKNKEQPPVNTQPPQNTPPQVTQQIIDVMSKKIYNFSMIDFKDLQYLFTDNQTHPQDSYISWMVNNQKQTPLSLAIVLIRALVKEKKVQAKSIVTLPIRAFKI</sequence>
<dbReference type="SUPFAM" id="SSF48403">
    <property type="entry name" value="Ankyrin repeat"/>
    <property type="match status" value="1"/>
</dbReference>
<dbReference type="InterPro" id="IPR002110">
    <property type="entry name" value="Ankyrin_rpt"/>
</dbReference>
<organism evidence="5">
    <name type="scientific">Naegleria gruberi</name>
    <name type="common">Amoeba</name>
    <dbReference type="NCBI Taxonomy" id="5762"/>
    <lineage>
        <taxon>Eukaryota</taxon>
        <taxon>Discoba</taxon>
        <taxon>Heterolobosea</taxon>
        <taxon>Tetramitia</taxon>
        <taxon>Eutetramitia</taxon>
        <taxon>Vahlkampfiidae</taxon>
        <taxon>Naegleria</taxon>
    </lineage>
</organism>
<feature type="region of interest" description="Disordered" evidence="3">
    <location>
        <begin position="411"/>
        <end position="442"/>
    </location>
</feature>
<evidence type="ECO:0000313" key="5">
    <source>
        <dbReference type="Proteomes" id="UP000006671"/>
    </source>
</evidence>
<dbReference type="Proteomes" id="UP000006671">
    <property type="component" value="Unassembled WGS sequence"/>
</dbReference>
<dbReference type="STRING" id="5762.D2V0H8"/>
<feature type="region of interest" description="Disordered" evidence="3">
    <location>
        <begin position="1"/>
        <end position="34"/>
    </location>
</feature>
<dbReference type="GO" id="GO:0051059">
    <property type="term" value="F:NF-kappaB binding"/>
    <property type="evidence" value="ECO:0007669"/>
    <property type="project" value="TreeGrafter"/>
</dbReference>
<keyword evidence="2" id="KW-0040">ANK repeat</keyword>
<dbReference type="PANTHER" id="PTHR46680">
    <property type="entry name" value="NF-KAPPA-B INHIBITOR ALPHA"/>
    <property type="match status" value="1"/>
</dbReference>
<keyword evidence="1" id="KW-0677">Repeat</keyword>
<evidence type="ECO:0000256" key="2">
    <source>
        <dbReference type="ARBA" id="ARBA00023043"/>
    </source>
</evidence>
<evidence type="ECO:0000313" key="4">
    <source>
        <dbReference type="EMBL" id="EFC49526.1"/>
    </source>
</evidence>
<dbReference type="SMART" id="SM00248">
    <property type="entry name" value="ANK"/>
    <property type="match status" value="4"/>
</dbReference>
<proteinExistence type="predicted"/>
<dbReference type="OMA" id="ISCWNQI"/>
<accession>D2V0H8</accession>
<dbReference type="InterPro" id="IPR051070">
    <property type="entry name" value="NF-kappa-B_inhibitor"/>
</dbReference>
<dbReference type="GO" id="GO:0071356">
    <property type="term" value="P:cellular response to tumor necrosis factor"/>
    <property type="evidence" value="ECO:0007669"/>
    <property type="project" value="TreeGrafter"/>
</dbReference>
<feature type="compositionally biased region" description="Acidic residues" evidence="3">
    <location>
        <begin position="282"/>
        <end position="294"/>
    </location>
</feature>
<dbReference type="GO" id="GO:0005829">
    <property type="term" value="C:cytosol"/>
    <property type="evidence" value="ECO:0007669"/>
    <property type="project" value="TreeGrafter"/>
</dbReference>
<name>D2V0H8_NAEGR</name>
<dbReference type="AlphaFoldDB" id="D2V0H8"/>
<protein>
    <submittedName>
        <fullName evidence="4">Predicted protein</fullName>
    </submittedName>
</protein>
<dbReference type="GeneID" id="8855410"/>
<dbReference type="KEGG" id="ngr:NAEGRDRAFT_45703"/>
<dbReference type="InParanoid" id="D2V0H8"/>
<keyword evidence="5" id="KW-1185">Reference proteome</keyword>
<feature type="region of interest" description="Disordered" evidence="3">
    <location>
        <begin position="222"/>
        <end position="295"/>
    </location>
</feature>
<feature type="compositionally biased region" description="Polar residues" evidence="3">
    <location>
        <begin position="228"/>
        <end position="248"/>
    </location>
</feature>
<dbReference type="PANTHER" id="PTHR46680:SF3">
    <property type="entry name" value="NF-KAPPA-B INHIBITOR CACTUS"/>
    <property type="match status" value="1"/>
</dbReference>
<feature type="compositionally biased region" description="Low complexity" evidence="3">
    <location>
        <begin position="1"/>
        <end position="17"/>
    </location>
</feature>
<dbReference type="VEuPathDB" id="AmoebaDB:NAEGRDRAFT_45703"/>
<evidence type="ECO:0000256" key="3">
    <source>
        <dbReference type="SAM" id="MobiDB-lite"/>
    </source>
</evidence>